<name>A0A927FEY7_9BACT</name>
<keyword evidence="4" id="KW-1185">Reference proteome</keyword>
<dbReference type="AlphaFoldDB" id="A0A927FEY7"/>
<evidence type="ECO:0000313" key="4">
    <source>
        <dbReference type="Proteomes" id="UP000622317"/>
    </source>
</evidence>
<dbReference type="SMART" id="SM00897">
    <property type="entry name" value="FIST"/>
    <property type="match status" value="1"/>
</dbReference>
<accession>A0A927FEY7</accession>
<feature type="domain" description="FIST C-domain" evidence="2">
    <location>
        <begin position="213"/>
        <end position="355"/>
    </location>
</feature>
<dbReference type="Pfam" id="PF10442">
    <property type="entry name" value="FIST_C"/>
    <property type="match status" value="1"/>
</dbReference>
<evidence type="ECO:0000259" key="2">
    <source>
        <dbReference type="SMART" id="SM01204"/>
    </source>
</evidence>
<organism evidence="3 4">
    <name type="scientific">Pelagicoccus enzymogenes</name>
    <dbReference type="NCBI Taxonomy" id="2773457"/>
    <lineage>
        <taxon>Bacteria</taxon>
        <taxon>Pseudomonadati</taxon>
        <taxon>Verrucomicrobiota</taxon>
        <taxon>Opitutia</taxon>
        <taxon>Puniceicoccales</taxon>
        <taxon>Pelagicoccaceae</taxon>
        <taxon>Pelagicoccus</taxon>
    </lineage>
</organism>
<dbReference type="SMART" id="SM01204">
    <property type="entry name" value="FIST_C"/>
    <property type="match status" value="1"/>
</dbReference>
<gene>
    <name evidence="3" type="ORF">IEN85_21875</name>
</gene>
<evidence type="ECO:0000313" key="3">
    <source>
        <dbReference type="EMBL" id="MBD5782163.1"/>
    </source>
</evidence>
<dbReference type="Pfam" id="PF08495">
    <property type="entry name" value="FIST"/>
    <property type="match status" value="1"/>
</dbReference>
<dbReference type="Proteomes" id="UP000622317">
    <property type="component" value="Unassembled WGS sequence"/>
</dbReference>
<dbReference type="RefSeq" id="WP_191619227.1">
    <property type="nucleotide sequence ID" value="NZ_JACYFG010000051.1"/>
</dbReference>
<dbReference type="InterPro" id="IPR019494">
    <property type="entry name" value="FIST_C"/>
</dbReference>
<protein>
    <submittedName>
        <fullName evidence="3">FIST C-terminal domain-containing protein</fullName>
    </submittedName>
</protein>
<proteinExistence type="predicted"/>
<comment type="caution">
    <text evidence="3">The sequence shown here is derived from an EMBL/GenBank/DDBJ whole genome shotgun (WGS) entry which is preliminary data.</text>
</comment>
<dbReference type="PANTHER" id="PTHR40252:SF2">
    <property type="entry name" value="BLR0328 PROTEIN"/>
    <property type="match status" value="1"/>
</dbReference>
<dbReference type="EMBL" id="JACYFG010000051">
    <property type="protein sequence ID" value="MBD5782163.1"/>
    <property type="molecule type" value="Genomic_DNA"/>
</dbReference>
<sequence>MPIKSSHSPQVSDLAASIEAVASQPEVRSLLVLACDENGYTAAALDPILKAQDLPLAGGIFPQIILGPTRMEKGHIVVGLRETLQVETIAGLSDLSEDFEARLEALDVDFSDTRTVMVFVDGLSSRINTLVEELFAVFGLEANYIGGGAGSLSLEQRPCLFTNGGLVKDCAVLAFSNLQTGIGVSHGWQELEGPFEVTESDRNTLISLDWQPAFEVYRETVEAHAGNVFASKDFFKIANSYPFGISRLAAEKIVRDPISLGPNKEIVCIGEVPQQAFVHILKGDPASLIAAAKEALRRGRSGYEGRTDRRMVFLVDCISRYLFLGDEFDRELEALSIDEETPRFGVLSLGEIANNRKDYLEFYNKTAVVAVMES</sequence>
<dbReference type="InterPro" id="IPR013702">
    <property type="entry name" value="FIST_domain_N"/>
</dbReference>
<reference evidence="3" key="1">
    <citation type="submission" date="2020-09" db="EMBL/GenBank/DDBJ databases">
        <title>Pelagicoccus enzymogenes sp. nov. with an EPS production, isolated from marine sediment.</title>
        <authorList>
            <person name="Feng X."/>
        </authorList>
    </citation>
    <scope>NUCLEOTIDE SEQUENCE</scope>
    <source>
        <strain evidence="3">NFK12</strain>
    </source>
</reference>
<evidence type="ECO:0000259" key="1">
    <source>
        <dbReference type="SMART" id="SM00897"/>
    </source>
</evidence>
<dbReference type="PANTHER" id="PTHR40252">
    <property type="entry name" value="BLR0328 PROTEIN"/>
    <property type="match status" value="1"/>
</dbReference>
<feature type="domain" description="FIST" evidence="1">
    <location>
        <begin position="28"/>
        <end position="212"/>
    </location>
</feature>